<reference evidence="2" key="1">
    <citation type="submission" date="2009-09" db="EMBL/GenBank/DDBJ databases">
        <authorList>
            <consortium name="The Broad Institute Genome Sequencing Platform"/>
            <person name="Ward D."/>
            <person name="Feldgarden M."/>
            <person name="Earl A."/>
            <person name="Young S.K."/>
            <person name="Zeng Q."/>
            <person name="Koehrsen M."/>
            <person name="Alvarado L."/>
            <person name="Berlin A."/>
            <person name="Bochicchio J."/>
            <person name="Borenstein D."/>
            <person name="Chapman S.B."/>
            <person name="Chen Z."/>
            <person name="Engels R."/>
            <person name="Freedman E."/>
            <person name="Gellesch M."/>
            <person name="Goldberg J."/>
            <person name="Griggs A."/>
            <person name="Gujja S."/>
            <person name="Heilman E."/>
            <person name="Heiman D."/>
            <person name="Hepburn T."/>
            <person name="Howarth C."/>
            <person name="Jen D."/>
            <person name="Larson L."/>
            <person name="Lewis B."/>
            <person name="Mehta T."/>
            <person name="Park D."/>
            <person name="Pearson M."/>
            <person name="Roberts A."/>
            <person name="Saif S."/>
            <person name="Shea T."/>
            <person name="Shenoy N."/>
            <person name="Sisk P."/>
            <person name="Stolte C."/>
            <person name="Sykes S."/>
            <person name="Thomson T."/>
            <person name="Walk T."/>
            <person name="White J."/>
            <person name="Yandava C."/>
            <person name="Sibley C.D."/>
            <person name="Field T.R."/>
            <person name="Grinwis M."/>
            <person name="Eshaghurshan C.S."/>
            <person name="Surette M.G."/>
            <person name="Haas B."/>
            <person name="Nusbaum C."/>
            <person name="Birren B."/>
        </authorList>
    </citation>
    <scope>NUCLEOTIDE SEQUENCE [LARGE SCALE GENOMIC DNA]</scope>
    <source>
        <strain evidence="2">ATCC 700633</strain>
    </source>
</reference>
<dbReference type="EMBL" id="ACRF02000013">
    <property type="protein sequence ID" value="EEW93651.1"/>
    <property type="molecule type" value="Genomic_DNA"/>
</dbReference>
<sequence length="184" mass="20223">MMKENKFLQTGLLHVVSLIVLVLSYHYVGITLPIFNGVDINFFYILLAIVAGLAGSLFAAIVGVATIIIDLLLGTTEQWIAIAISVGILGYVFGLGIRRKSFLAGTFSRHDALRFNVIQVVANVIIFGLILPTLEVFFYQASTAVVFINGWIFSMINSILIAIFATALFKLIANRVKVKRTNNK</sequence>
<comment type="caution">
    <text evidence="2">The sequence shown here is derived from an EMBL/GenBank/DDBJ whole genome shotgun (WGS) entry which is preliminary data.</text>
</comment>
<feature type="transmembrane region" description="Helical" evidence="1">
    <location>
        <begin position="42"/>
        <end position="73"/>
    </location>
</feature>
<dbReference type="AlphaFoldDB" id="D0BKP8"/>
<dbReference type="GO" id="GO:0016020">
    <property type="term" value="C:membrane"/>
    <property type="evidence" value="ECO:0007669"/>
    <property type="project" value="InterPro"/>
</dbReference>
<evidence type="ECO:0000313" key="3">
    <source>
        <dbReference type="Proteomes" id="UP000002939"/>
    </source>
</evidence>
<feature type="transmembrane region" description="Helical" evidence="1">
    <location>
        <begin position="151"/>
        <end position="173"/>
    </location>
</feature>
<dbReference type="InterPro" id="IPR009825">
    <property type="entry name" value="ECF_substrate-spec-like"/>
</dbReference>
<dbReference type="Pfam" id="PF07155">
    <property type="entry name" value="ECF-ribofla_trS"/>
    <property type="match status" value="1"/>
</dbReference>
<keyword evidence="1" id="KW-0472">Membrane</keyword>
<proteinExistence type="predicted"/>
<evidence type="ECO:0000256" key="1">
    <source>
        <dbReference type="SAM" id="Phobius"/>
    </source>
</evidence>
<keyword evidence="1" id="KW-0812">Transmembrane</keyword>
<reference evidence="2" key="2">
    <citation type="submission" date="2011-10" db="EMBL/GenBank/DDBJ databases">
        <title>The Genome Sequence of Granulicatella elegans ATCC 700633.</title>
        <authorList>
            <consortium name="The Broad Institute Genome Sequencing Platform"/>
            <consortium name="The Broad Institute Genome Sequencing Center for Infectious Disease"/>
            <person name="Earl A."/>
            <person name="Ward D."/>
            <person name="Feldgarden M."/>
            <person name="Gevers D."/>
            <person name="Sibley C.D."/>
            <person name="Field T.R."/>
            <person name="Grinwis M."/>
            <person name="Eshaghurshan C.S."/>
            <person name="Surette M.G."/>
            <person name="Young S.K."/>
            <person name="Zeng Q."/>
            <person name="Gargeya S."/>
            <person name="Fitzgerald M."/>
            <person name="Haas B."/>
            <person name="Abouelleil A."/>
            <person name="Alvarado L."/>
            <person name="Arachchi H.M."/>
            <person name="Berlin A."/>
            <person name="Brown A."/>
            <person name="Chapman S.B."/>
            <person name="Chen Z."/>
            <person name="Dunbar C."/>
            <person name="Freedman E."/>
            <person name="Gearin G."/>
            <person name="Goldberg J."/>
            <person name="Griggs A."/>
            <person name="Gujja S."/>
            <person name="Heiman D."/>
            <person name="Howarth C."/>
            <person name="Larson L."/>
            <person name="Lui A."/>
            <person name="MacDonald P.J.P."/>
            <person name="Montmayeur A."/>
            <person name="Murphy C."/>
            <person name="Neiman D."/>
            <person name="Pearson M."/>
            <person name="Priest M."/>
            <person name="Roberts A."/>
            <person name="Saif S."/>
            <person name="Shea T."/>
            <person name="Shenoy N."/>
            <person name="Sisk P."/>
            <person name="Stolte C."/>
            <person name="Sykes S."/>
            <person name="Wortman J."/>
            <person name="Nusbaum C."/>
            <person name="Birren B."/>
        </authorList>
    </citation>
    <scope>NUCLEOTIDE SEQUENCE [LARGE SCALE GENOMIC DNA]</scope>
    <source>
        <strain evidence="2">ATCC 700633</strain>
    </source>
</reference>
<feature type="transmembrane region" description="Helical" evidence="1">
    <location>
        <begin position="117"/>
        <end position="139"/>
    </location>
</feature>
<name>D0BKP8_9LACT</name>
<keyword evidence="3" id="KW-1185">Reference proteome</keyword>
<gene>
    <name evidence="2" type="ORF">HMPREF0446_00533</name>
</gene>
<dbReference type="HOGENOM" id="CLU_1466254_0_0_9"/>
<dbReference type="Proteomes" id="UP000002939">
    <property type="component" value="Unassembled WGS sequence"/>
</dbReference>
<feature type="transmembrane region" description="Helical" evidence="1">
    <location>
        <begin position="12"/>
        <end position="35"/>
    </location>
</feature>
<organism evidence="2 3">
    <name type="scientific">Granulicatella elegans ATCC 700633</name>
    <dbReference type="NCBI Taxonomy" id="626369"/>
    <lineage>
        <taxon>Bacteria</taxon>
        <taxon>Bacillati</taxon>
        <taxon>Bacillota</taxon>
        <taxon>Bacilli</taxon>
        <taxon>Lactobacillales</taxon>
        <taxon>Carnobacteriaceae</taxon>
        <taxon>Granulicatella</taxon>
    </lineage>
</organism>
<dbReference type="eggNOG" id="COG4720">
    <property type="taxonomic scope" value="Bacteria"/>
</dbReference>
<protein>
    <submittedName>
        <fullName evidence="2">Uncharacterized protein</fullName>
    </submittedName>
</protein>
<dbReference type="OrthoDB" id="4550662at2"/>
<feature type="transmembrane region" description="Helical" evidence="1">
    <location>
        <begin position="79"/>
        <end position="97"/>
    </location>
</feature>
<accession>D0BKP8</accession>
<evidence type="ECO:0000313" key="2">
    <source>
        <dbReference type="EMBL" id="EEW93651.1"/>
    </source>
</evidence>
<dbReference type="STRING" id="626369.HMPREF0446_00533"/>
<keyword evidence="1" id="KW-1133">Transmembrane helix</keyword>
<dbReference type="Gene3D" id="1.10.1760.20">
    <property type="match status" value="1"/>
</dbReference>